<dbReference type="RefSeq" id="WP_213172872.1">
    <property type="nucleotide sequence ID" value="NZ_CP070496.1"/>
</dbReference>
<dbReference type="GO" id="GO:0008237">
    <property type="term" value="F:metallopeptidase activity"/>
    <property type="evidence" value="ECO:0007669"/>
    <property type="project" value="UniProtKB-KW"/>
</dbReference>
<reference evidence="3" key="1">
    <citation type="submission" date="2021-02" db="EMBL/GenBank/DDBJ databases">
        <title>Natronoglycomyces albus gen. nov., sp. nov, a haloalkaliphilic actinobacterium from a soda solonchak soil.</title>
        <authorList>
            <person name="Sorokin D.Y."/>
            <person name="Khijniak T.V."/>
            <person name="Zakharycheva A.P."/>
            <person name="Boueva O.V."/>
            <person name="Ariskina E.V."/>
            <person name="Hahnke R.L."/>
            <person name="Bunk B."/>
            <person name="Sproer C."/>
            <person name="Schumann P."/>
            <person name="Evtushenko L.I."/>
            <person name="Kublanov I.V."/>
        </authorList>
    </citation>
    <scope>NUCLEOTIDE SEQUENCE</scope>
    <source>
        <strain evidence="3">DSM 106290</strain>
    </source>
</reference>
<evidence type="ECO:0000313" key="4">
    <source>
        <dbReference type="Proteomes" id="UP000662939"/>
    </source>
</evidence>
<evidence type="ECO:0000313" key="3">
    <source>
        <dbReference type="EMBL" id="QSB06865.1"/>
    </source>
</evidence>
<keyword evidence="1" id="KW-0472">Membrane</keyword>
<protein>
    <submittedName>
        <fullName evidence="3">CPBP family intramembrane metalloprotease</fullName>
    </submittedName>
</protein>
<keyword evidence="1" id="KW-0812">Transmembrane</keyword>
<keyword evidence="4" id="KW-1185">Reference proteome</keyword>
<dbReference type="InterPro" id="IPR003675">
    <property type="entry name" value="Rce1/LyrA-like_dom"/>
</dbReference>
<feature type="transmembrane region" description="Helical" evidence="1">
    <location>
        <begin position="193"/>
        <end position="221"/>
    </location>
</feature>
<dbReference type="GO" id="GO:0004175">
    <property type="term" value="F:endopeptidase activity"/>
    <property type="evidence" value="ECO:0007669"/>
    <property type="project" value="UniProtKB-ARBA"/>
</dbReference>
<evidence type="ECO:0000259" key="2">
    <source>
        <dbReference type="Pfam" id="PF02517"/>
    </source>
</evidence>
<proteinExistence type="predicted"/>
<keyword evidence="3" id="KW-0645">Protease</keyword>
<dbReference type="AlphaFoldDB" id="A0A895XU52"/>
<dbReference type="GO" id="GO:0080120">
    <property type="term" value="P:CAAX-box protein maturation"/>
    <property type="evidence" value="ECO:0007669"/>
    <property type="project" value="UniProtKB-ARBA"/>
</dbReference>
<name>A0A895XU52_9ACTN</name>
<dbReference type="EMBL" id="CP070496">
    <property type="protein sequence ID" value="QSB06865.1"/>
    <property type="molecule type" value="Genomic_DNA"/>
</dbReference>
<sequence length="227" mass="24093">MSTPILSLSVLVLLCAAFPSQLFRFSGQAGSRQQAAGGGRSSAVSVVGWQLVLPIGMLLIAGWAWYLAPLSGDLWMPSAGYWFALAVALGCVVIAVEIGVGALWAKAQRRPVKAVALHGRFADRSAVAVVAVALVAVAEEIIFRGIAIWLLAERLGWLVPAAIVLTAVVYGLNHTYYGWLTVTQKIVTGVFYGVLYVLSGYALLVVVLAHVVQNVAVLTILPRLGVR</sequence>
<keyword evidence="1" id="KW-1133">Transmembrane helix</keyword>
<dbReference type="KEGG" id="nav:JQS30_08260"/>
<feature type="transmembrane region" description="Helical" evidence="1">
    <location>
        <begin position="48"/>
        <end position="68"/>
    </location>
</feature>
<organism evidence="3 4">
    <name type="scientific">Natronoglycomyces albus</name>
    <dbReference type="NCBI Taxonomy" id="2811108"/>
    <lineage>
        <taxon>Bacteria</taxon>
        <taxon>Bacillati</taxon>
        <taxon>Actinomycetota</taxon>
        <taxon>Actinomycetes</taxon>
        <taxon>Glycomycetales</taxon>
        <taxon>Glycomycetaceae</taxon>
        <taxon>Natronoglycomyces</taxon>
    </lineage>
</organism>
<dbReference type="Pfam" id="PF02517">
    <property type="entry name" value="Rce1-like"/>
    <property type="match status" value="1"/>
</dbReference>
<feature type="transmembrane region" description="Helical" evidence="1">
    <location>
        <begin position="155"/>
        <end position="173"/>
    </location>
</feature>
<keyword evidence="3" id="KW-0378">Hydrolase</keyword>
<feature type="transmembrane region" description="Helical" evidence="1">
    <location>
        <begin position="125"/>
        <end position="143"/>
    </location>
</feature>
<evidence type="ECO:0000256" key="1">
    <source>
        <dbReference type="SAM" id="Phobius"/>
    </source>
</evidence>
<feature type="transmembrane region" description="Helical" evidence="1">
    <location>
        <begin position="80"/>
        <end position="105"/>
    </location>
</feature>
<accession>A0A895XU52</accession>
<gene>
    <name evidence="3" type="ORF">JQS30_08260</name>
</gene>
<keyword evidence="3" id="KW-0482">Metalloprotease</keyword>
<dbReference type="Proteomes" id="UP000662939">
    <property type="component" value="Chromosome"/>
</dbReference>
<feature type="domain" description="CAAX prenyl protease 2/Lysostaphin resistance protein A-like" evidence="2">
    <location>
        <begin position="127"/>
        <end position="215"/>
    </location>
</feature>